<dbReference type="InterPro" id="IPR036249">
    <property type="entry name" value="Thioredoxin-like_sf"/>
</dbReference>
<protein>
    <recommendedName>
        <fullName evidence="2">Thioredoxin domain-containing protein</fullName>
    </recommendedName>
</protein>
<dbReference type="STRING" id="1555241.A0A4P9X1M9"/>
<sequence>MAVSPTPRRKLASRGPDSWTFHNLHMTLLALCLLVCLITRGAEAKMTPAQRKALMDAATAANKQLLEIKPDQFDMLVRGTTTPTTAAQTTGEVVPATAASRHPSGLWFVSFGASWCPYTMRLAPKWLEVQNKLLASQRQGKLTNAHLGRIECGLPNHGISDYCERQHHIQGVPTILIFQDGQLLEEYLDGDDVAPIWSRLNRAYENYTALHGQRLAAASMAIAADTAAHADAGADPMGPNSDTPSLASATAAAASSSASRSGALLLLVSGLVLAYGYRRHQRQRDGYVSAPCAETGAIAV</sequence>
<dbReference type="OrthoDB" id="72053at2759"/>
<evidence type="ECO:0000313" key="3">
    <source>
        <dbReference type="EMBL" id="RKO98798.1"/>
    </source>
</evidence>
<keyword evidence="4" id="KW-1185">Reference proteome</keyword>
<dbReference type="Proteomes" id="UP000274922">
    <property type="component" value="Unassembled WGS sequence"/>
</dbReference>
<evidence type="ECO:0000256" key="1">
    <source>
        <dbReference type="SAM" id="SignalP"/>
    </source>
</evidence>
<name>A0A4P9X1M9_9FUNG</name>
<feature type="signal peptide" evidence="1">
    <location>
        <begin position="1"/>
        <end position="44"/>
    </location>
</feature>
<dbReference type="CDD" id="cd02961">
    <property type="entry name" value="PDI_a_family"/>
    <property type="match status" value="1"/>
</dbReference>
<organism evidence="3 4">
    <name type="scientific">Caulochytrium protostelioides</name>
    <dbReference type="NCBI Taxonomy" id="1555241"/>
    <lineage>
        <taxon>Eukaryota</taxon>
        <taxon>Fungi</taxon>
        <taxon>Fungi incertae sedis</taxon>
        <taxon>Chytridiomycota</taxon>
        <taxon>Chytridiomycota incertae sedis</taxon>
        <taxon>Chytridiomycetes</taxon>
        <taxon>Caulochytriales</taxon>
        <taxon>Caulochytriaceae</taxon>
        <taxon>Caulochytrium</taxon>
    </lineage>
</organism>
<evidence type="ECO:0000259" key="2">
    <source>
        <dbReference type="Pfam" id="PF00085"/>
    </source>
</evidence>
<dbReference type="SUPFAM" id="SSF52833">
    <property type="entry name" value="Thioredoxin-like"/>
    <property type="match status" value="1"/>
</dbReference>
<gene>
    <name evidence="3" type="ORF">CXG81DRAFT_21041</name>
</gene>
<reference evidence="4" key="1">
    <citation type="journal article" date="2018" name="Nat. Microbiol.">
        <title>Leveraging single-cell genomics to expand the fungal tree of life.</title>
        <authorList>
            <person name="Ahrendt S.R."/>
            <person name="Quandt C.A."/>
            <person name="Ciobanu D."/>
            <person name="Clum A."/>
            <person name="Salamov A."/>
            <person name="Andreopoulos B."/>
            <person name="Cheng J.F."/>
            <person name="Woyke T."/>
            <person name="Pelin A."/>
            <person name="Henrissat B."/>
            <person name="Reynolds N.K."/>
            <person name="Benny G.L."/>
            <person name="Smith M.E."/>
            <person name="James T.Y."/>
            <person name="Grigoriev I.V."/>
        </authorList>
    </citation>
    <scope>NUCLEOTIDE SEQUENCE [LARGE SCALE GENOMIC DNA]</scope>
    <source>
        <strain evidence="4">ATCC 52028</strain>
    </source>
</reference>
<feature type="chain" id="PRO_5020889971" description="Thioredoxin domain-containing protein" evidence="1">
    <location>
        <begin position="45"/>
        <end position="300"/>
    </location>
</feature>
<feature type="domain" description="Thioredoxin" evidence="2">
    <location>
        <begin position="104"/>
        <end position="192"/>
    </location>
</feature>
<evidence type="ECO:0000313" key="4">
    <source>
        <dbReference type="Proteomes" id="UP000274922"/>
    </source>
</evidence>
<dbReference type="EMBL" id="ML014361">
    <property type="protein sequence ID" value="RKO98798.1"/>
    <property type="molecule type" value="Genomic_DNA"/>
</dbReference>
<dbReference type="AlphaFoldDB" id="A0A4P9X1M9"/>
<proteinExistence type="predicted"/>
<dbReference type="InterPro" id="IPR013766">
    <property type="entry name" value="Thioredoxin_domain"/>
</dbReference>
<keyword evidence="1" id="KW-0732">Signal</keyword>
<dbReference type="Gene3D" id="3.40.30.10">
    <property type="entry name" value="Glutaredoxin"/>
    <property type="match status" value="1"/>
</dbReference>
<accession>A0A4P9X1M9</accession>
<dbReference type="Pfam" id="PF00085">
    <property type="entry name" value="Thioredoxin"/>
    <property type="match status" value="1"/>
</dbReference>